<organism evidence="1">
    <name type="scientific">Schistosoma japonicum</name>
    <name type="common">Blood fluke</name>
    <dbReference type="NCBI Taxonomy" id="6182"/>
    <lineage>
        <taxon>Eukaryota</taxon>
        <taxon>Metazoa</taxon>
        <taxon>Spiralia</taxon>
        <taxon>Lophotrochozoa</taxon>
        <taxon>Platyhelminthes</taxon>
        <taxon>Trematoda</taxon>
        <taxon>Digenea</taxon>
        <taxon>Strigeidida</taxon>
        <taxon>Schistosomatoidea</taxon>
        <taxon>Schistosomatidae</taxon>
        <taxon>Schistosoma</taxon>
    </lineage>
</organism>
<accession>Q5BZD0</accession>
<proteinExistence type="evidence at transcript level"/>
<reference evidence="1" key="1">
    <citation type="submission" date="2005-03" db="EMBL/GenBank/DDBJ databases">
        <authorList>
            <person name="Han Z."/>
        </authorList>
    </citation>
    <scope>NUCLEOTIDE SEQUENCE</scope>
</reference>
<protein>
    <submittedName>
        <fullName evidence="1">Uncharacterized protein</fullName>
    </submittedName>
</protein>
<dbReference type="EMBL" id="AY811356">
    <property type="protein sequence ID" value="AAX27245.1"/>
    <property type="molecule type" value="mRNA"/>
</dbReference>
<dbReference type="AlphaFoldDB" id="Q5BZD0"/>
<name>Q5BZD0_SCHJA</name>
<sequence>MPQIDMVVSIKGTTHFLLMMNKGESEMISLKLSWLVIHAMN</sequence>
<evidence type="ECO:0000313" key="1">
    <source>
        <dbReference type="EMBL" id="AAX27245.1"/>
    </source>
</evidence>
<reference evidence="1" key="2">
    <citation type="journal article" date="2006" name="PLoS Pathog.">
        <title>New perspectives on host-parasite interplay by comparative transcriptomic and proteomic analyses of Schistosoma japonicum.</title>
        <authorList>
            <person name="Liu F."/>
            <person name="Lu J."/>
            <person name="Hu W."/>
            <person name="Wang S.Y."/>
            <person name="Cui S.J."/>
            <person name="Chi M."/>
            <person name="Yan Q."/>
            <person name="Wang X.R."/>
            <person name="Song H.D."/>
            <person name="Xu X.N."/>
            <person name="Wang J.J."/>
            <person name="Zhang X.L."/>
            <person name="Zhang X."/>
            <person name="Wang Z.Q."/>
            <person name="Xue C.L."/>
            <person name="Brindley P.J."/>
            <person name="McManus D.P."/>
            <person name="Yang P.Y."/>
            <person name="Feng Z."/>
            <person name="Chen Z."/>
            <person name="Han Z.G."/>
        </authorList>
    </citation>
    <scope>NUCLEOTIDE SEQUENCE</scope>
</reference>